<evidence type="ECO:0000256" key="1">
    <source>
        <dbReference type="SAM" id="MobiDB-lite"/>
    </source>
</evidence>
<feature type="region of interest" description="Disordered" evidence="1">
    <location>
        <begin position="58"/>
        <end position="104"/>
    </location>
</feature>
<reference evidence="2 3" key="1">
    <citation type="submission" date="2021-06" db="EMBL/GenBank/DDBJ databases">
        <authorList>
            <person name="Palmer J.M."/>
        </authorList>
    </citation>
    <scope>NUCLEOTIDE SEQUENCE [LARGE SCALE GENOMIC DNA]</scope>
    <source>
        <strain evidence="2 3">MEX-2019</strain>
        <tissue evidence="2">Muscle</tissue>
    </source>
</reference>
<protein>
    <submittedName>
        <fullName evidence="2">Uncharacterized protein</fullName>
    </submittedName>
</protein>
<comment type="caution">
    <text evidence="2">The sequence shown here is derived from an EMBL/GenBank/DDBJ whole genome shotgun (WGS) entry which is preliminary data.</text>
</comment>
<accession>A0AAV9RH81</accession>
<keyword evidence="3" id="KW-1185">Reference proteome</keyword>
<evidence type="ECO:0000313" key="2">
    <source>
        <dbReference type="EMBL" id="KAK5608297.1"/>
    </source>
</evidence>
<dbReference type="EMBL" id="JAHHUM010001829">
    <property type="protein sequence ID" value="KAK5608297.1"/>
    <property type="molecule type" value="Genomic_DNA"/>
</dbReference>
<feature type="compositionally biased region" description="Pro residues" evidence="1">
    <location>
        <begin position="73"/>
        <end position="82"/>
    </location>
</feature>
<evidence type="ECO:0000313" key="3">
    <source>
        <dbReference type="Proteomes" id="UP001311232"/>
    </source>
</evidence>
<dbReference type="AlphaFoldDB" id="A0AAV9RH81"/>
<dbReference type="Proteomes" id="UP001311232">
    <property type="component" value="Unassembled WGS sequence"/>
</dbReference>
<feature type="region of interest" description="Disordered" evidence="1">
    <location>
        <begin position="1"/>
        <end position="23"/>
    </location>
</feature>
<sequence>MSSLDACPLPLQAEKTPEKKGEERYFAKTQIKFHWRTNLLCPSNQDFSKDLQAKFRLAATDPPSSSDHRANPVHPPTRLPPSPKEKSGTRIRFYSGGRTRGTSA</sequence>
<proteinExistence type="predicted"/>
<gene>
    <name evidence="2" type="ORF">CRENBAI_001304</name>
</gene>
<organism evidence="2 3">
    <name type="scientific">Crenichthys baileyi</name>
    <name type="common">White River springfish</name>
    <dbReference type="NCBI Taxonomy" id="28760"/>
    <lineage>
        <taxon>Eukaryota</taxon>
        <taxon>Metazoa</taxon>
        <taxon>Chordata</taxon>
        <taxon>Craniata</taxon>
        <taxon>Vertebrata</taxon>
        <taxon>Euteleostomi</taxon>
        <taxon>Actinopterygii</taxon>
        <taxon>Neopterygii</taxon>
        <taxon>Teleostei</taxon>
        <taxon>Neoteleostei</taxon>
        <taxon>Acanthomorphata</taxon>
        <taxon>Ovalentaria</taxon>
        <taxon>Atherinomorphae</taxon>
        <taxon>Cyprinodontiformes</taxon>
        <taxon>Goodeidae</taxon>
        <taxon>Crenichthys</taxon>
    </lineage>
</organism>
<name>A0AAV9RH81_9TELE</name>